<dbReference type="EMBL" id="CAJVPY010031374">
    <property type="protein sequence ID" value="CAG8796502.1"/>
    <property type="molecule type" value="Genomic_DNA"/>
</dbReference>
<evidence type="ECO:0000313" key="2">
    <source>
        <dbReference type="Proteomes" id="UP000789405"/>
    </source>
</evidence>
<proteinExistence type="predicted"/>
<dbReference type="OrthoDB" id="2482578at2759"/>
<accession>A0A9N9P8F6</accession>
<reference evidence="1" key="1">
    <citation type="submission" date="2021-06" db="EMBL/GenBank/DDBJ databases">
        <authorList>
            <person name="Kallberg Y."/>
            <person name="Tangrot J."/>
            <person name="Rosling A."/>
        </authorList>
    </citation>
    <scope>NUCLEOTIDE SEQUENCE</scope>
    <source>
        <strain evidence="1">MA453B</strain>
    </source>
</reference>
<organism evidence="1 2">
    <name type="scientific">Dentiscutata erythropus</name>
    <dbReference type="NCBI Taxonomy" id="1348616"/>
    <lineage>
        <taxon>Eukaryota</taxon>
        <taxon>Fungi</taxon>
        <taxon>Fungi incertae sedis</taxon>
        <taxon>Mucoromycota</taxon>
        <taxon>Glomeromycotina</taxon>
        <taxon>Glomeromycetes</taxon>
        <taxon>Diversisporales</taxon>
        <taxon>Gigasporaceae</taxon>
        <taxon>Dentiscutata</taxon>
    </lineage>
</organism>
<evidence type="ECO:0000313" key="1">
    <source>
        <dbReference type="EMBL" id="CAG8796502.1"/>
    </source>
</evidence>
<feature type="non-terminal residue" evidence="1">
    <location>
        <position position="1"/>
    </location>
</feature>
<sequence length="115" mass="13367">ESDNVQKTYFDENKQISFNYPQEFDQFFPSEYNILGLDSSNQIQFPLTSYGFNKWQSTDKLETPPSVSAYGEQLTRKLENSSELVDYSVHSVENVENLNILINEKQQSEKLVNLD</sequence>
<dbReference type="AlphaFoldDB" id="A0A9N9P8F6"/>
<comment type="caution">
    <text evidence="1">The sequence shown here is derived from an EMBL/GenBank/DDBJ whole genome shotgun (WGS) entry which is preliminary data.</text>
</comment>
<gene>
    <name evidence="1" type="ORF">DERYTH_LOCUS22494</name>
</gene>
<protein>
    <submittedName>
        <fullName evidence="1">21443_t:CDS:1</fullName>
    </submittedName>
</protein>
<dbReference type="Proteomes" id="UP000789405">
    <property type="component" value="Unassembled WGS sequence"/>
</dbReference>
<keyword evidence="2" id="KW-1185">Reference proteome</keyword>
<name>A0A9N9P8F6_9GLOM</name>